<dbReference type="SUPFAM" id="SSF103473">
    <property type="entry name" value="MFS general substrate transporter"/>
    <property type="match status" value="1"/>
</dbReference>
<keyword evidence="5 7" id="KW-1133">Transmembrane helix</keyword>
<keyword evidence="2" id="KW-0813">Transport</keyword>
<feature type="domain" description="Major facilitator superfamily (MFS) profile" evidence="8">
    <location>
        <begin position="1"/>
        <end position="403"/>
    </location>
</feature>
<keyword evidence="6 7" id="KW-0472">Membrane</keyword>
<protein>
    <submittedName>
        <fullName evidence="9">Fosmidomycin resistance protein</fullName>
    </submittedName>
</protein>
<evidence type="ECO:0000313" key="9">
    <source>
        <dbReference type="EMBL" id="CUS54934.1"/>
    </source>
</evidence>
<gene>
    <name evidence="9" type="ORF">MGWOODY_XGa1924</name>
</gene>
<feature type="transmembrane region" description="Helical" evidence="7">
    <location>
        <begin position="315"/>
        <end position="333"/>
    </location>
</feature>
<feature type="transmembrane region" description="Helical" evidence="7">
    <location>
        <begin position="345"/>
        <end position="367"/>
    </location>
</feature>
<evidence type="ECO:0000256" key="6">
    <source>
        <dbReference type="ARBA" id="ARBA00023136"/>
    </source>
</evidence>
<dbReference type="InterPro" id="IPR036259">
    <property type="entry name" value="MFS_trans_sf"/>
</dbReference>
<dbReference type="PROSITE" id="PS00216">
    <property type="entry name" value="SUGAR_TRANSPORT_1"/>
    <property type="match status" value="1"/>
</dbReference>
<evidence type="ECO:0000256" key="1">
    <source>
        <dbReference type="ARBA" id="ARBA00004651"/>
    </source>
</evidence>
<dbReference type="GO" id="GO:0005886">
    <property type="term" value="C:plasma membrane"/>
    <property type="evidence" value="ECO:0007669"/>
    <property type="project" value="UniProtKB-SubCell"/>
</dbReference>
<feature type="transmembrane region" description="Helical" evidence="7">
    <location>
        <begin position="83"/>
        <end position="100"/>
    </location>
</feature>
<dbReference type="InterPro" id="IPR050171">
    <property type="entry name" value="MFS_Transporters"/>
</dbReference>
<dbReference type="CDD" id="cd17325">
    <property type="entry name" value="MFS_MdtG_SLC18_like"/>
    <property type="match status" value="1"/>
</dbReference>
<dbReference type="PANTHER" id="PTHR23517:SF3">
    <property type="entry name" value="INTEGRAL MEMBRANE TRANSPORT PROTEIN"/>
    <property type="match status" value="1"/>
</dbReference>
<feature type="transmembrane region" description="Helical" evidence="7">
    <location>
        <begin position="174"/>
        <end position="193"/>
    </location>
</feature>
<keyword evidence="3" id="KW-1003">Cell membrane</keyword>
<dbReference type="GO" id="GO:0022857">
    <property type="term" value="F:transmembrane transporter activity"/>
    <property type="evidence" value="ECO:0007669"/>
    <property type="project" value="InterPro"/>
</dbReference>
<dbReference type="Gene3D" id="1.20.1250.20">
    <property type="entry name" value="MFS general substrate transporter like domains"/>
    <property type="match status" value="2"/>
</dbReference>
<feature type="transmembrane region" description="Helical" evidence="7">
    <location>
        <begin position="225"/>
        <end position="246"/>
    </location>
</feature>
<evidence type="ECO:0000256" key="5">
    <source>
        <dbReference type="ARBA" id="ARBA00022989"/>
    </source>
</evidence>
<accession>A0A160TXX4</accession>
<evidence type="ECO:0000256" key="7">
    <source>
        <dbReference type="SAM" id="Phobius"/>
    </source>
</evidence>
<dbReference type="AlphaFoldDB" id="A0A160TXX4"/>
<feature type="transmembrane region" description="Helical" evidence="7">
    <location>
        <begin position="258"/>
        <end position="279"/>
    </location>
</feature>
<dbReference type="InterPro" id="IPR020846">
    <property type="entry name" value="MFS_dom"/>
</dbReference>
<feature type="transmembrane region" description="Helical" evidence="7">
    <location>
        <begin position="56"/>
        <end position="76"/>
    </location>
</feature>
<sequence>MLESVGRLTGVPWAKQGPAFLVGLGHGATHWMAAFFYLLLPFIAKDIGLSYTDAGLLVSIFHLSSLVANFGSGLMVDITGRRIVFQIVSLIVGGAALLTFGLVREFLLLTALVILLGVSNNLWHPPAIAFLSDRYPGNRGYALSVHALCANLGDTIAPLAVGALLLILTWQGTAVIGAVPVFLVTLIFALCLFKSDQPDRTDPTHRPEFRHYLAQVGGIVRDRTILGLCLMSGMRNIAQNGLYVFLPLYLVNELGSGPLWMGITMTALQVGGLVAAPVAGAWSDRIGRRPVVLAGLTTTTIVIAAMTFAQNDIVLVVAVSLLGFALFAVRPVIHSWMMDLVPREIAGSATSILFGTQALLTMIMMPVGGLIADHYGLHMVFYCLAGTILLANLIVYWLPANRQ</sequence>
<dbReference type="PANTHER" id="PTHR23517">
    <property type="entry name" value="RESISTANCE PROTEIN MDTM, PUTATIVE-RELATED-RELATED"/>
    <property type="match status" value="1"/>
</dbReference>
<dbReference type="InterPro" id="IPR011701">
    <property type="entry name" value="MFS"/>
</dbReference>
<dbReference type="Pfam" id="PF07690">
    <property type="entry name" value="MFS_1"/>
    <property type="match status" value="1"/>
</dbReference>
<comment type="subcellular location">
    <subcellularLocation>
        <location evidence="1">Cell membrane</location>
        <topology evidence="1">Multi-pass membrane protein</topology>
    </subcellularLocation>
</comment>
<feature type="transmembrane region" description="Helical" evidence="7">
    <location>
        <begin position="291"/>
        <end position="309"/>
    </location>
</feature>
<reference evidence="9" key="1">
    <citation type="submission" date="2015-10" db="EMBL/GenBank/DDBJ databases">
        <authorList>
            <person name="Gilbert D.G."/>
        </authorList>
    </citation>
    <scope>NUCLEOTIDE SEQUENCE</scope>
</reference>
<dbReference type="EMBL" id="CZRL01000106">
    <property type="protein sequence ID" value="CUS54934.1"/>
    <property type="molecule type" value="Genomic_DNA"/>
</dbReference>
<feature type="transmembrane region" description="Helical" evidence="7">
    <location>
        <begin position="106"/>
        <end position="123"/>
    </location>
</feature>
<proteinExistence type="predicted"/>
<keyword evidence="4 7" id="KW-0812">Transmembrane</keyword>
<feature type="transmembrane region" description="Helical" evidence="7">
    <location>
        <begin position="143"/>
        <end position="168"/>
    </location>
</feature>
<organism evidence="9">
    <name type="scientific">hydrothermal vent metagenome</name>
    <dbReference type="NCBI Taxonomy" id="652676"/>
    <lineage>
        <taxon>unclassified sequences</taxon>
        <taxon>metagenomes</taxon>
        <taxon>ecological metagenomes</taxon>
    </lineage>
</organism>
<evidence type="ECO:0000259" key="8">
    <source>
        <dbReference type="PROSITE" id="PS50850"/>
    </source>
</evidence>
<feature type="transmembrane region" description="Helical" evidence="7">
    <location>
        <begin position="20"/>
        <end position="44"/>
    </location>
</feature>
<feature type="transmembrane region" description="Helical" evidence="7">
    <location>
        <begin position="379"/>
        <end position="398"/>
    </location>
</feature>
<dbReference type="InterPro" id="IPR005829">
    <property type="entry name" value="Sugar_transporter_CS"/>
</dbReference>
<evidence type="ECO:0000256" key="3">
    <source>
        <dbReference type="ARBA" id="ARBA00022475"/>
    </source>
</evidence>
<dbReference type="PROSITE" id="PS50850">
    <property type="entry name" value="MFS"/>
    <property type="match status" value="1"/>
</dbReference>
<evidence type="ECO:0000256" key="4">
    <source>
        <dbReference type="ARBA" id="ARBA00022692"/>
    </source>
</evidence>
<evidence type="ECO:0000256" key="2">
    <source>
        <dbReference type="ARBA" id="ARBA00022448"/>
    </source>
</evidence>
<name>A0A160TXX4_9ZZZZ</name>